<organism evidence="1 2">
    <name type="scientific">Enterococcus plantarum</name>
    <dbReference type="NCBI Taxonomy" id="1077675"/>
    <lineage>
        <taxon>Bacteria</taxon>
        <taxon>Bacillati</taxon>
        <taxon>Bacillota</taxon>
        <taxon>Bacilli</taxon>
        <taxon>Lactobacillales</taxon>
        <taxon>Enterococcaceae</taxon>
        <taxon>Enterococcus</taxon>
    </lineage>
</organism>
<dbReference type="AlphaFoldDB" id="A0A2W3Z3X2"/>
<reference evidence="1 2" key="1">
    <citation type="submission" date="2017-11" db="EMBL/GenBank/DDBJ databases">
        <title>Draft genome sequence of Enterococcus plantarum TRW2 strain isolated from lettuce.</title>
        <authorList>
            <person name="Kim E.B."/>
            <person name="Marco M.L."/>
            <person name="Williams T.R."/>
            <person name="You I.H."/>
        </authorList>
    </citation>
    <scope>NUCLEOTIDE SEQUENCE [LARGE SCALE GENOMIC DNA]</scope>
    <source>
        <strain evidence="1 2">TRW2</strain>
    </source>
</reference>
<name>A0A2W3Z3X2_9ENTE</name>
<proteinExistence type="predicted"/>
<dbReference type="InterPro" id="IPR021477">
    <property type="entry name" value="TVIIS_effector_SACOL2603_fam"/>
</dbReference>
<keyword evidence="2" id="KW-1185">Reference proteome</keyword>
<dbReference type="NCBIfam" id="TIGR04197">
    <property type="entry name" value="T7SS_SACOL2603"/>
    <property type="match status" value="1"/>
</dbReference>
<accession>A0A2W3Z3X2</accession>
<dbReference type="RefSeq" id="WP_111248284.1">
    <property type="nucleotide sequence ID" value="NZ_PIEU01000091.1"/>
</dbReference>
<protein>
    <submittedName>
        <fullName evidence="1">TIGR04197 family type VII secretion effector</fullName>
    </submittedName>
</protein>
<evidence type="ECO:0000313" key="2">
    <source>
        <dbReference type="Proteomes" id="UP000249828"/>
    </source>
</evidence>
<dbReference type="Proteomes" id="UP000249828">
    <property type="component" value="Unassembled WGS sequence"/>
</dbReference>
<gene>
    <name evidence="1" type="ORF">CI088_11420</name>
</gene>
<comment type="caution">
    <text evidence="1">The sequence shown here is derived from an EMBL/GenBank/DDBJ whole genome shotgun (WGS) entry which is preliminary data.</text>
</comment>
<evidence type="ECO:0000313" key="1">
    <source>
        <dbReference type="EMBL" id="PZL72000.1"/>
    </source>
</evidence>
<dbReference type="EMBL" id="PIEU01000091">
    <property type="protein sequence ID" value="PZL72000.1"/>
    <property type="molecule type" value="Genomic_DNA"/>
</dbReference>
<sequence length="99" mass="10459">MGIKSSLSIAGNVSASFSQSANALNNIKGPTNIATRTNVMGNAKAKETATNFGNDIKQLSASIVATGKNIHSVAKDFSEIDLKASHQFQANTSPMSRWF</sequence>